<organism evidence="5 6">
    <name type="scientific">Pseudonocardia zijingensis</name>
    <dbReference type="NCBI Taxonomy" id="153376"/>
    <lineage>
        <taxon>Bacteria</taxon>
        <taxon>Bacillati</taxon>
        <taxon>Actinomycetota</taxon>
        <taxon>Actinomycetes</taxon>
        <taxon>Pseudonocardiales</taxon>
        <taxon>Pseudonocardiaceae</taxon>
        <taxon>Pseudonocardia</taxon>
    </lineage>
</organism>
<gene>
    <name evidence="5" type="ORF">GCM10009559_68490</name>
</gene>
<dbReference type="GO" id="GO:0032259">
    <property type="term" value="P:methylation"/>
    <property type="evidence" value="ECO:0007669"/>
    <property type="project" value="UniProtKB-KW"/>
</dbReference>
<evidence type="ECO:0000256" key="3">
    <source>
        <dbReference type="ARBA" id="ARBA00022679"/>
    </source>
</evidence>
<name>A0ABP3YR05_9PSEU</name>
<dbReference type="Gene3D" id="3.40.50.150">
    <property type="entry name" value="Vaccinia Virus protein VP39"/>
    <property type="match status" value="1"/>
</dbReference>
<dbReference type="Pfam" id="PF08241">
    <property type="entry name" value="Methyltransf_11"/>
    <property type="match status" value="1"/>
</dbReference>
<feature type="domain" description="Methyltransferase type 11" evidence="4">
    <location>
        <begin position="44"/>
        <end position="132"/>
    </location>
</feature>
<protein>
    <submittedName>
        <fullName evidence="5">Class I SAM-dependent methyltransferase</fullName>
    </submittedName>
</protein>
<comment type="similarity">
    <text evidence="1">Belongs to the methyltransferase superfamily.</text>
</comment>
<dbReference type="InterPro" id="IPR029063">
    <property type="entry name" value="SAM-dependent_MTases_sf"/>
</dbReference>
<dbReference type="RefSeq" id="WP_343945901.1">
    <property type="nucleotide sequence ID" value="NZ_BAAAHP010000237.1"/>
</dbReference>
<dbReference type="InterPro" id="IPR013216">
    <property type="entry name" value="Methyltransf_11"/>
</dbReference>
<evidence type="ECO:0000313" key="6">
    <source>
        <dbReference type="Proteomes" id="UP001499967"/>
    </source>
</evidence>
<dbReference type="InterPro" id="IPR051052">
    <property type="entry name" value="Diverse_substrate_MTase"/>
</dbReference>
<evidence type="ECO:0000259" key="4">
    <source>
        <dbReference type="Pfam" id="PF08241"/>
    </source>
</evidence>
<keyword evidence="3" id="KW-0808">Transferase</keyword>
<comment type="caution">
    <text evidence="5">The sequence shown here is derived from an EMBL/GenBank/DDBJ whole genome shotgun (WGS) entry which is preliminary data.</text>
</comment>
<dbReference type="SUPFAM" id="SSF53335">
    <property type="entry name" value="S-adenosyl-L-methionine-dependent methyltransferases"/>
    <property type="match status" value="1"/>
</dbReference>
<evidence type="ECO:0000313" key="5">
    <source>
        <dbReference type="EMBL" id="GAA0901741.1"/>
    </source>
</evidence>
<evidence type="ECO:0000256" key="1">
    <source>
        <dbReference type="ARBA" id="ARBA00008361"/>
    </source>
</evidence>
<keyword evidence="2 5" id="KW-0489">Methyltransferase</keyword>
<accession>A0ABP3YR05</accession>
<dbReference type="PANTHER" id="PTHR44942">
    <property type="entry name" value="METHYLTRANSF_11 DOMAIN-CONTAINING PROTEIN"/>
    <property type="match status" value="1"/>
</dbReference>
<reference evidence="6" key="1">
    <citation type="journal article" date="2019" name="Int. J. Syst. Evol. Microbiol.">
        <title>The Global Catalogue of Microorganisms (GCM) 10K type strain sequencing project: providing services to taxonomists for standard genome sequencing and annotation.</title>
        <authorList>
            <consortium name="The Broad Institute Genomics Platform"/>
            <consortium name="The Broad Institute Genome Sequencing Center for Infectious Disease"/>
            <person name="Wu L."/>
            <person name="Ma J."/>
        </authorList>
    </citation>
    <scope>NUCLEOTIDE SEQUENCE [LARGE SCALE GENOMIC DNA]</scope>
    <source>
        <strain evidence="6">JCM 11117</strain>
    </source>
</reference>
<keyword evidence="6" id="KW-1185">Reference proteome</keyword>
<dbReference type="Proteomes" id="UP001499967">
    <property type="component" value="Unassembled WGS sequence"/>
</dbReference>
<evidence type="ECO:0000256" key="2">
    <source>
        <dbReference type="ARBA" id="ARBA00022603"/>
    </source>
</evidence>
<dbReference type="CDD" id="cd02440">
    <property type="entry name" value="AdoMet_MTases"/>
    <property type="match status" value="1"/>
</dbReference>
<sequence>MTTCSRARSFGAAAAAYAEHRPGYPDAAVDWALEPVAGGALRLLDLAAGTGKLTEPMLSRGAVVAVEPDAAMRAELVARFPDVDAREGSAEAIPLPDGSVDAVLVGQAWHWFDADRAFAEIARVLRPGGVLAAIWNRDDTRVEWVSGMYEVGRWRSAVVQGPDDELRLPAHEAFAADGFAQFPNPAPTTVEGLIAQLNTHSWALTADPGEREATFERVRAYLAGRPETATGAFDLPIVTDVVRLVRRERVPSSTA</sequence>
<proteinExistence type="inferred from homology"/>
<dbReference type="EMBL" id="BAAAHP010000237">
    <property type="protein sequence ID" value="GAA0901741.1"/>
    <property type="molecule type" value="Genomic_DNA"/>
</dbReference>
<dbReference type="GO" id="GO:0008168">
    <property type="term" value="F:methyltransferase activity"/>
    <property type="evidence" value="ECO:0007669"/>
    <property type="project" value="UniProtKB-KW"/>
</dbReference>
<dbReference type="PANTHER" id="PTHR44942:SF4">
    <property type="entry name" value="METHYLTRANSFERASE TYPE 11 DOMAIN-CONTAINING PROTEIN"/>
    <property type="match status" value="1"/>
</dbReference>